<comment type="similarity">
    <text evidence="1">Belongs to the bacterial reverse transcriptase family.</text>
</comment>
<name>A0A2W5KEJ1_ANCNO</name>
<accession>A0A2W5KEJ1</accession>
<proteinExistence type="inferred from homology"/>
<dbReference type="GO" id="GO:0003964">
    <property type="term" value="F:RNA-directed DNA polymerase activity"/>
    <property type="evidence" value="ECO:0007669"/>
    <property type="project" value="UniProtKB-KW"/>
</dbReference>
<dbReference type="PANTHER" id="PTHR34047:SF8">
    <property type="entry name" value="PROTEIN YKFC"/>
    <property type="match status" value="1"/>
</dbReference>
<dbReference type="InterPro" id="IPR000477">
    <property type="entry name" value="RT_dom"/>
</dbReference>
<sequence length="352" mass="39869">MICYASHRDAAILSLYSYKITELLEAEYGRRGLTDNVIGYRKLGRSNYDFAAQARAFALDIAPCKVMAFDVTGFFDNLDHKLLKAKLKMLLDVKELPGDWYSVFKAVTKFRHIELANIREHEAFLDRINSPSYRLIGTIKEMKAAGINIGLHEDRFGVPQGTPISACLSNLYMLDIDKEMQLACFNSNALYQRYSDDILVISPHEHAEMLKDRLGDLLSNVSLSLNDDKSEISDFDPAATQSFQYLGFDMSPSGATIRASSLARQWRKMRRAVRITGEDGRAAIEAGYAESVFTKKLRKRFSPIGVRNFSSYARRAAKALGSKGVLRQIKRFEREADQAIRNLNASRPKRQR</sequence>
<evidence type="ECO:0000256" key="1">
    <source>
        <dbReference type="ARBA" id="ARBA00034120"/>
    </source>
</evidence>
<dbReference type="PANTHER" id="PTHR34047">
    <property type="entry name" value="NUCLEAR INTRON MATURASE 1, MITOCHONDRIAL-RELATED"/>
    <property type="match status" value="1"/>
</dbReference>
<comment type="caution">
    <text evidence="3">The sequence shown here is derived from an EMBL/GenBank/DDBJ whole genome shotgun (WGS) entry which is preliminary data.</text>
</comment>
<dbReference type="Proteomes" id="UP000249577">
    <property type="component" value="Unassembled WGS sequence"/>
</dbReference>
<keyword evidence="3" id="KW-0548">Nucleotidyltransferase</keyword>
<dbReference type="AlphaFoldDB" id="A0A2W5KEJ1"/>
<dbReference type="EMBL" id="QFPN01000006">
    <property type="protein sequence ID" value="PZQ14164.1"/>
    <property type="molecule type" value="Genomic_DNA"/>
</dbReference>
<dbReference type="Pfam" id="PF00078">
    <property type="entry name" value="RVT_1"/>
    <property type="match status" value="1"/>
</dbReference>
<evidence type="ECO:0000259" key="2">
    <source>
        <dbReference type="PROSITE" id="PS50878"/>
    </source>
</evidence>
<gene>
    <name evidence="3" type="ORF">DI565_12070</name>
</gene>
<evidence type="ECO:0000313" key="3">
    <source>
        <dbReference type="EMBL" id="PZQ14164.1"/>
    </source>
</evidence>
<keyword evidence="3" id="KW-0808">Transferase</keyword>
<dbReference type="PROSITE" id="PS50878">
    <property type="entry name" value="RT_POL"/>
    <property type="match status" value="1"/>
</dbReference>
<protein>
    <submittedName>
        <fullName evidence="3">Reverse transcriptase</fullName>
    </submittedName>
</protein>
<feature type="domain" description="Reverse transcriptase" evidence="2">
    <location>
        <begin position="1"/>
        <end position="250"/>
    </location>
</feature>
<keyword evidence="3" id="KW-0695">RNA-directed DNA polymerase</keyword>
<evidence type="ECO:0000313" key="4">
    <source>
        <dbReference type="Proteomes" id="UP000249577"/>
    </source>
</evidence>
<organism evidence="3 4">
    <name type="scientific">Ancylobacter novellus</name>
    <name type="common">Thiobacillus novellus</name>
    <dbReference type="NCBI Taxonomy" id="921"/>
    <lineage>
        <taxon>Bacteria</taxon>
        <taxon>Pseudomonadati</taxon>
        <taxon>Pseudomonadota</taxon>
        <taxon>Alphaproteobacteria</taxon>
        <taxon>Hyphomicrobiales</taxon>
        <taxon>Xanthobacteraceae</taxon>
        <taxon>Ancylobacter</taxon>
    </lineage>
</organism>
<dbReference type="InterPro" id="IPR051083">
    <property type="entry name" value="GrpII_Intron_Splice-Mob/Def"/>
</dbReference>
<dbReference type="InterPro" id="IPR043502">
    <property type="entry name" value="DNA/RNA_pol_sf"/>
</dbReference>
<reference evidence="3 4" key="1">
    <citation type="submission" date="2017-08" db="EMBL/GenBank/DDBJ databases">
        <title>Infants hospitalized years apart are colonized by the same room-sourced microbial strains.</title>
        <authorList>
            <person name="Brooks B."/>
            <person name="Olm M.R."/>
            <person name="Firek B.A."/>
            <person name="Baker R."/>
            <person name="Thomas B.C."/>
            <person name="Morowitz M.J."/>
            <person name="Banfield J.F."/>
        </authorList>
    </citation>
    <scope>NUCLEOTIDE SEQUENCE [LARGE SCALE GENOMIC DNA]</scope>
    <source>
        <strain evidence="3">S2_005_003_R2_43</strain>
    </source>
</reference>
<dbReference type="SUPFAM" id="SSF56672">
    <property type="entry name" value="DNA/RNA polymerases"/>
    <property type="match status" value="1"/>
</dbReference>